<evidence type="ECO:0000313" key="2">
    <source>
        <dbReference type="EMBL" id="EFP87097.1"/>
    </source>
</evidence>
<feature type="region of interest" description="Disordered" evidence="1">
    <location>
        <begin position="1"/>
        <end position="23"/>
    </location>
</feature>
<dbReference type="EMBL" id="DS178304">
    <property type="protein sequence ID" value="EFP87097.1"/>
    <property type="molecule type" value="Genomic_DNA"/>
</dbReference>
<reference evidence="3" key="2">
    <citation type="journal article" date="2011" name="Proc. Natl. Acad. Sci. U.S.A.">
        <title>Obligate biotrophy features unraveled by the genomic analysis of rust fungi.</title>
        <authorList>
            <person name="Duplessis S."/>
            <person name="Cuomo C.A."/>
            <person name="Lin Y.-C."/>
            <person name="Aerts A."/>
            <person name="Tisserant E."/>
            <person name="Veneault-Fourrey C."/>
            <person name="Joly D.L."/>
            <person name="Hacquard S."/>
            <person name="Amselem J."/>
            <person name="Cantarel B.L."/>
            <person name="Chiu R."/>
            <person name="Coutinho P.M."/>
            <person name="Feau N."/>
            <person name="Field M."/>
            <person name="Frey P."/>
            <person name="Gelhaye E."/>
            <person name="Goldberg J."/>
            <person name="Grabherr M.G."/>
            <person name="Kodira C.D."/>
            <person name="Kohler A."/>
            <person name="Kuees U."/>
            <person name="Lindquist E.A."/>
            <person name="Lucas S.M."/>
            <person name="Mago R."/>
            <person name="Mauceli E."/>
            <person name="Morin E."/>
            <person name="Murat C."/>
            <person name="Pangilinan J.L."/>
            <person name="Park R."/>
            <person name="Pearson M."/>
            <person name="Quesneville H."/>
            <person name="Rouhier N."/>
            <person name="Sakthikumar S."/>
            <person name="Salamov A.A."/>
            <person name="Schmutz J."/>
            <person name="Selles B."/>
            <person name="Shapiro H."/>
            <person name="Tanguay P."/>
            <person name="Tuskan G.A."/>
            <person name="Henrissat B."/>
            <person name="Van de Peer Y."/>
            <person name="Rouze P."/>
            <person name="Ellis J.G."/>
            <person name="Dodds P.N."/>
            <person name="Schein J.E."/>
            <person name="Zhong S."/>
            <person name="Hamelin R.C."/>
            <person name="Grigoriev I.V."/>
            <person name="Szabo L.J."/>
            <person name="Martin F."/>
        </authorList>
    </citation>
    <scope>NUCLEOTIDE SEQUENCE [LARGE SCALE GENOMIC DNA]</scope>
    <source>
        <strain evidence="3">CRL 75-36-700-3 / race SCCL</strain>
    </source>
</reference>
<dbReference type="HOGENOM" id="CLU_1278191_0_0_1"/>
<dbReference type="VEuPathDB" id="FungiDB:PGTG_13316"/>
<protein>
    <recommendedName>
        <fullName evidence="4">BRCT domain-containing protein</fullName>
    </recommendedName>
</protein>
<dbReference type="GeneID" id="10542339"/>
<sequence length="216" mass="23875">MSVVDVDSSDSESGDQSPLPAPSDHAMLHNLKLAITGRAFSSWTPFIKLAEDNGATILTEFKIYCLHLIFLSLVPPNETDPATFQIEKVQAAWKAKNIKVVWQEWLEGLWVLHPGLAILTRPPQTVPGLRAPWLARLRKAHPPRCPEPTSPRRASPTGPLLRFVSRQPAGSGILNTHRPLLNAFLNGSQRGIGKITSGKDEMMAKELGRCHIKQMN</sequence>
<dbReference type="InterPro" id="IPR036420">
    <property type="entry name" value="BRCT_dom_sf"/>
</dbReference>
<organism evidence="2 3">
    <name type="scientific">Puccinia graminis f. sp. tritici (strain CRL 75-36-700-3 / race SCCL)</name>
    <name type="common">Black stem rust fungus</name>
    <dbReference type="NCBI Taxonomy" id="418459"/>
    <lineage>
        <taxon>Eukaryota</taxon>
        <taxon>Fungi</taxon>
        <taxon>Dikarya</taxon>
        <taxon>Basidiomycota</taxon>
        <taxon>Pucciniomycotina</taxon>
        <taxon>Pucciniomycetes</taxon>
        <taxon>Pucciniales</taxon>
        <taxon>Pucciniaceae</taxon>
        <taxon>Puccinia</taxon>
    </lineage>
</organism>
<proteinExistence type="predicted"/>
<dbReference type="Gene3D" id="3.40.50.10190">
    <property type="entry name" value="BRCT domain"/>
    <property type="match status" value="1"/>
</dbReference>
<dbReference type="SUPFAM" id="SSF52113">
    <property type="entry name" value="BRCT domain"/>
    <property type="match status" value="1"/>
</dbReference>
<evidence type="ECO:0000256" key="1">
    <source>
        <dbReference type="SAM" id="MobiDB-lite"/>
    </source>
</evidence>
<dbReference type="AlphaFoldDB" id="E3KS22"/>
<name>E3KS22_PUCGT</name>
<dbReference type="OrthoDB" id="251770at2759"/>
<evidence type="ECO:0000313" key="3">
    <source>
        <dbReference type="Proteomes" id="UP000008783"/>
    </source>
</evidence>
<reference key="1">
    <citation type="submission" date="2007-01" db="EMBL/GenBank/DDBJ databases">
        <title>The Genome Sequence of Puccinia graminis f. sp. tritici Strain CRL 75-36-700-3.</title>
        <authorList>
            <consortium name="The Broad Institute Genome Sequencing Platform"/>
            <person name="Birren B."/>
            <person name="Lander E."/>
            <person name="Galagan J."/>
            <person name="Nusbaum C."/>
            <person name="Devon K."/>
            <person name="Cuomo C."/>
            <person name="Jaffe D."/>
            <person name="Butler J."/>
            <person name="Alvarez P."/>
            <person name="Gnerre S."/>
            <person name="Grabherr M."/>
            <person name="Mauceli E."/>
            <person name="Brockman W."/>
            <person name="Young S."/>
            <person name="LaButti K."/>
            <person name="Sykes S."/>
            <person name="DeCaprio D."/>
            <person name="Crawford M."/>
            <person name="Koehrsen M."/>
            <person name="Engels R."/>
            <person name="Montgomery P."/>
            <person name="Pearson M."/>
            <person name="Howarth C."/>
            <person name="Larson L."/>
            <person name="White J."/>
            <person name="Zeng Q."/>
            <person name="Kodira C."/>
            <person name="Yandava C."/>
            <person name="Alvarado L."/>
            <person name="O'Leary S."/>
            <person name="Szabo L."/>
            <person name="Dean R."/>
            <person name="Schein J."/>
        </authorList>
    </citation>
    <scope>NUCLEOTIDE SEQUENCE</scope>
    <source>
        <strain>CRL 75-36-700-3</strain>
    </source>
</reference>
<gene>
    <name evidence="2" type="ORF">PGTG_13316</name>
</gene>
<dbReference type="STRING" id="418459.E3KS22"/>
<dbReference type="InParanoid" id="E3KS22"/>
<dbReference type="KEGG" id="pgr:PGTG_13316"/>
<keyword evidence="3" id="KW-1185">Reference proteome</keyword>
<dbReference type="RefSeq" id="XP_003331516.1">
    <property type="nucleotide sequence ID" value="XM_003331468.1"/>
</dbReference>
<accession>E3KS22</accession>
<evidence type="ECO:0008006" key="4">
    <source>
        <dbReference type="Google" id="ProtNLM"/>
    </source>
</evidence>
<dbReference type="Proteomes" id="UP000008783">
    <property type="component" value="Unassembled WGS sequence"/>
</dbReference>